<dbReference type="AlphaFoldDB" id="A0A0K1PH56"/>
<dbReference type="HAMAP" id="MF_00365">
    <property type="entry name" value="RecF"/>
    <property type="match status" value="1"/>
</dbReference>
<evidence type="ECO:0000313" key="13">
    <source>
        <dbReference type="Proteomes" id="UP000055590"/>
    </source>
</evidence>
<evidence type="ECO:0000259" key="11">
    <source>
        <dbReference type="Pfam" id="PF02463"/>
    </source>
</evidence>
<dbReference type="GO" id="GO:0005737">
    <property type="term" value="C:cytoplasm"/>
    <property type="evidence" value="ECO:0007669"/>
    <property type="project" value="UniProtKB-SubCell"/>
</dbReference>
<dbReference type="GO" id="GO:0009432">
    <property type="term" value="P:SOS response"/>
    <property type="evidence" value="ECO:0007669"/>
    <property type="project" value="UniProtKB-UniRule"/>
</dbReference>
<comment type="subcellular location">
    <subcellularLocation>
        <location evidence="1 9 10">Cytoplasm</location>
    </subcellularLocation>
</comment>
<feature type="binding site" evidence="9">
    <location>
        <begin position="30"/>
        <end position="37"/>
    </location>
    <ligand>
        <name>ATP</name>
        <dbReference type="ChEBI" id="CHEBI:30616"/>
    </ligand>
</feature>
<keyword evidence="9 10" id="KW-0742">SOS response</keyword>
<proteinExistence type="inferred from homology"/>
<dbReference type="GO" id="GO:0000731">
    <property type="term" value="P:DNA synthesis involved in DNA repair"/>
    <property type="evidence" value="ECO:0007669"/>
    <property type="project" value="TreeGrafter"/>
</dbReference>
<dbReference type="GO" id="GO:0006302">
    <property type="term" value="P:double-strand break repair"/>
    <property type="evidence" value="ECO:0007669"/>
    <property type="project" value="TreeGrafter"/>
</dbReference>
<keyword evidence="7 9" id="KW-0067">ATP-binding</keyword>
<name>A0A0K1PH56_9BACT</name>
<dbReference type="GO" id="GO:0003697">
    <property type="term" value="F:single-stranded DNA binding"/>
    <property type="evidence" value="ECO:0007669"/>
    <property type="project" value="UniProtKB-UniRule"/>
</dbReference>
<evidence type="ECO:0000256" key="2">
    <source>
        <dbReference type="ARBA" id="ARBA00008016"/>
    </source>
</evidence>
<reference evidence="12 13" key="1">
    <citation type="submission" date="2015-08" db="EMBL/GenBank/DDBJ databases">
        <authorList>
            <person name="Babu N.S."/>
            <person name="Beckwith C.J."/>
            <person name="Beseler K.G."/>
            <person name="Brison A."/>
            <person name="Carone J.V."/>
            <person name="Caskin T.P."/>
            <person name="Diamond M."/>
            <person name="Durham M.E."/>
            <person name="Foxe J.M."/>
            <person name="Go M."/>
            <person name="Henderson B.A."/>
            <person name="Jones I.B."/>
            <person name="McGettigan J.A."/>
            <person name="Micheletti S.J."/>
            <person name="Nasrallah M.E."/>
            <person name="Ortiz D."/>
            <person name="Piller C.R."/>
            <person name="Privatt S.R."/>
            <person name="Schneider S.L."/>
            <person name="Sharp S."/>
            <person name="Smith T.C."/>
            <person name="Stanton J.D."/>
            <person name="Ullery H.E."/>
            <person name="Wilson R.J."/>
            <person name="Serrano M.G."/>
            <person name="Buck G."/>
            <person name="Lee V."/>
            <person name="Wang Y."/>
            <person name="Carvalho R."/>
            <person name="Voegtly L."/>
            <person name="Shi R."/>
            <person name="Duckworth R."/>
            <person name="Johnson A."/>
            <person name="Loviza R."/>
            <person name="Walstead R."/>
            <person name="Shah Z."/>
            <person name="Kiflezghi M."/>
            <person name="Wade K."/>
            <person name="Ball S.L."/>
            <person name="Bradley K.W."/>
            <person name="Asai D.J."/>
            <person name="Bowman C.A."/>
            <person name="Russell D.A."/>
            <person name="Pope W.H."/>
            <person name="Jacobs-Sera D."/>
            <person name="Hendrix R.W."/>
            <person name="Hatfull G.F."/>
        </authorList>
    </citation>
    <scope>NUCLEOTIDE SEQUENCE [LARGE SCALE GENOMIC DNA]</scope>
    <source>
        <strain evidence="12 13">DSM 27710</strain>
    </source>
</reference>
<dbReference type="Gene3D" id="3.40.50.300">
    <property type="entry name" value="P-loop containing nucleotide triphosphate hydrolases"/>
    <property type="match status" value="1"/>
</dbReference>
<dbReference type="PANTHER" id="PTHR32182">
    <property type="entry name" value="DNA REPLICATION AND REPAIR PROTEIN RECF"/>
    <property type="match status" value="1"/>
</dbReference>
<dbReference type="InterPro" id="IPR003395">
    <property type="entry name" value="RecF/RecN/SMC_N"/>
</dbReference>
<dbReference type="NCBIfam" id="TIGR00611">
    <property type="entry name" value="recf"/>
    <property type="match status" value="1"/>
</dbReference>
<dbReference type="EMBL" id="CP012332">
    <property type="protein sequence ID" value="AKU92842.1"/>
    <property type="molecule type" value="Genomic_DNA"/>
</dbReference>
<evidence type="ECO:0000256" key="9">
    <source>
        <dbReference type="HAMAP-Rule" id="MF_00365"/>
    </source>
</evidence>
<dbReference type="PANTHER" id="PTHR32182:SF0">
    <property type="entry name" value="DNA REPLICATION AND REPAIR PROTEIN RECF"/>
    <property type="match status" value="1"/>
</dbReference>
<keyword evidence="8 9" id="KW-0238">DNA-binding</keyword>
<evidence type="ECO:0000256" key="6">
    <source>
        <dbReference type="ARBA" id="ARBA00022741"/>
    </source>
</evidence>
<evidence type="ECO:0000256" key="8">
    <source>
        <dbReference type="ARBA" id="ARBA00023125"/>
    </source>
</evidence>
<dbReference type="KEGG" id="vin:AKJ08_3229"/>
<gene>
    <name evidence="9" type="primary">recF</name>
    <name evidence="12" type="ORF">AKJ08_3229</name>
</gene>
<feature type="domain" description="RecF/RecN/SMC N-terminal" evidence="11">
    <location>
        <begin position="5"/>
        <end position="348"/>
    </location>
</feature>
<dbReference type="GO" id="GO:0005524">
    <property type="term" value="F:ATP binding"/>
    <property type="evidence" value="ECO:0007669"/>
    <property type="project" value="UniProtKB-UniRule"/>
</dbReference>
<sequence length="370" mass="40635">MRLLDLRLRDFRNIEAARVDLGPRATVVVGPNGQGKTNLLEAVYFLATLKPLRTSRLSELPRFGAKGCKVEGSFELGATTRVFGVEVADGSRQAFVDGKKVRELEDYFGGVSVVAFTPDDLALVKGGPELRRRFLDRAVFNRFPGYLGESRDYARALKSRNRLLREGARLELVEAFDAPLARQGARLVARRLRLVDELAPRFETVLAGLSRGQLEGALRYAPKVAEGGVGEEEIAARLLEELSTRLPRDRERGYTSVGPHADTLGIKLAGRPARAYASQGQQRALVLALKIGEIENLRESLGYQPLLLLDDVSSELDRERNEQLCSYLASLDGQVLLTTTDPELLGGAAGPDARFYAVREGTFAPLDRAS</sequence>
<organism evidence="12 13">
    <name type="scientific">Vulgatibacter incomptus</name>
    <dbReference type="NCBI Taxonomy" id="1391653"/>
    <lineage>
        <taxon>Bacteria</taxon>
        <taxon>Pseudomonadati</taxon>
        <taxon>Myxococcota</taxon>
        <taxon>Myxococcia</taxon>
        <taxon>Myxococcales</taxon>
        <taxon>Cystobacterineae</taxon>
        <taxon>Vulgatibacteraceae</taxon>
        <taxon>Vulgatibacter</taxon>
    </lineage>
</organism>
<keyword evidence="4 9" id="KW-0963">Cytoplasm</keyword>
<protein>
    <recommendedName>
        <fullName evidence="3 9">DNA replication and repair protein RecF</fullName>
    </recommendedName>
</protein>
<evidence type="ECO:0000256" key="10">
    <source>
        <dbReference type="RuleBase" id="RU000578"/>
    </source>
</evidence>
<dbReference type="OrthoDB" id="9803889at2"/>
<dbReference type="PATRIC" id="fig|1391653.3.peg.3373"/>
<keyword evidence="9 10" id="KW-0234">DNA repair</keyword>
<evidence type="ECO:0000256" key="4">
    <source>
        <dbReference type="ARBA" id="ARBA00022490"/>
    </source>
</evidence>
<comment type="similarity">
    <text evidence="2 9 10">Belongs to the RecF family.</text>
</comment>
<accession>A0A0K1PH56</accession>
<dbReference type="InterPro" id="IPR018078">
    <property type="entry name" value="DNA-binding_RecF_CS"/>
</dbReference>
<dbReference type="RefSeq" id="WP_050726954.1">
    <property type="nucleotide sequence ID" value="NZ_CP012332.1"/>
</dbReference>
<keyword evidence="5 9" id="KW-0235">DNA replication</keyword>
<keyword evidence="6 9" id="KW-0547">Nucleotide-binding</keyword>
<evidence type="ECO:0000256" key="3">
    <source>
        <dbReference type="ARBA" id="ARBA00020170"/>
    </source>
</evidence>
<dbReference type="Gene3D" id="1.20.1050.90">
    <property type="entry name" value="RecF/RecN/SMC, N-terminal domain"/>
    <property type="match status" value="1"/>
</dbReference>
<dbReference type="PROSITE" id="PS00617">
    <property type="entry name" value="RECF_1"/>
    <property type="match status" value="1"/>
</dbReference>
<dbReference type="GO" id="GO:0006260">
    <property type="term" value="P:DNA replication"/>
    <property type="evidence" value="ECO:0007669"/>
    <property type="project" value="UniProtKB-UniRule"/>
</dbReference>
<dbReference type="InterPro" id="IPR042174">
    <property type="entry name" value="RecF_2"/>
</dbReference>
<dbReference type="STRING" id="1391653.AKJ08_3229"/>
<evidence type="ECO:0000256" key="1">
    <source>
        <dbReference type="ARBA" id="ARBA00004496"/>
    </source>
</evidence>
<keyword evidence="13" id="KW-1185">Reference proteome</keyword>
<dbReference type="Pfam" id="PF02463">
    <property type="entry name" value="SMC_N"/>
    <property type="match status" value="1"/>
</dbReference>
<dbReference type="SUPFAM" id="SSF52540">
    <property type="entry name" value="P-loop containing nucleoside triphosphate hydrolases"/>
    <property type="match status" value="1"/>
</dbReference>
<evidence type="ECO:0000313" key="12">
    <source>
        <dbReference type="EMBL" id="AKU92842.1"/>
    </source>
</evidence>
<evidence type="ECO:0000256" key="7">
    <source>
        <dbReference type="ARBA" id="ARBA00022840"/>
    </source>
</evidence>
<keyword evidence="9 10" id="KW-0227">DNA damage</keyword>
<dbReference type="PROSITE" id="PS00618">
    <property type="entry name" value="RECF_2"/>
    <property type="match status" value="1"/>
</dbReference>
<dbReference type="InterPro" id="IPR027417">
    <property type="entry name" value="P-loop_NTPase"/>
</dbReference>
<comment type="function">
    <text evidence="9 10">The RecF protein is involved in DNA metabolism; it is required for DNA replication and normal SOS inducibility. RecF binds preferentially to single-stranded, linear DNA. It also seems to bind ATP.</text>
</comment>
<dbReference type="Proteomes" id="UP000055590">
    <property type="component" value="Chromosome"/>
</dbReference>
<evidence type="ECO:0000256" key="5">
    <source>
        <dbReference type="ARBA" id="ARBA00022705"/>
    </source>
</evidence>
<dbReference type="InterPro" id="IPR001238">
    <property type="entry name" value="DNA-binding_RecF"/>
</dbReference>